<sequence length="36" mass="4177">MLQDTQLCEKTSKTMEKQMRRINESVKKGAKVTGDY</sequence>
<proteinExistence type="predicted"/>
<comment type="caution">
    <text evidence="1">The sequence shown here is derived from an EMBL/GenBank/DDBJ whole genome shotgun (WGS) entry which is preliminary data.</text>
</comment>
<evidence type="ECO:0000313" key="1">
    <source>
        <dbReference type="EMBL" id="ETK07799.1"/>
    </source>
</evidence>
<gene>
    <name evidence="1" type="ORF">T231_15450</name>
</gene>
<dbReference type="EMBL" id="AYYD01001272">
    <property type="protein sequence ID" value="ETK07799.1"/>
    <property type="molecule type" value="Genomic_DNA"/>
</dbReference>
<name>W2CKN3_9BACT</name>
<reference evidence="1 2" key="1">
    <citation type="submission" date="2013-11" db="EMBL/GenBank/DDBJ databases">
        <title>Single cell genomics of uncultured Tannerella BU063 (oral taxon 286).</title>
        <authorList>
            <person name="Beall C.J."/>
            <person name="Campbell A.G."/>
            <person name="Griffen A.L."/>
            <person name="Podar M."/>
            <person name="Leys E.J."/>
        </authorList>
    </citation>
    <scope>NUCLEOTIDE SEQUENCE [LARGE SCALE GENOMIC DNA]</scope>
    <source>
        <strain evidence="1">Cell 6/7/9</strain>
    </source>
</reference>
<keyword evidence="2" id="KW-1185">Reference proteome</keyword>
<dbReference type="AlphaFoldDB" id="W2CKN3"/>
<protein>
    <submittedName>
        <fullName evidence="1">Uncharacterized protein</fullName>
    </submittedName>
</protein>
<accession>W2CKN3</accession>
<evidence type="ECO:0000313" key="2">
    <source>
        <dbReference type="Proteomes" id="UP000018874"/>
    </source>
</evidence>
<organism evidence="1 2">
    <name type="scientific">Tannerella sp. oral taxon BU063 isolate Cell 6/7/9</name>
    <dbReference type="NCBI Taxonomy" id="1411021"/>
    <lineage>
        <taxon>Bacteria</taxon>
        <taxon>Pseudomonadati</taxon>
        <taxon>Bacteroidota</taxon>
        <taxon>Bacteroidia</taxon>
        <taxon>Bacteroidales</taxon>
        <taxon>Tannerellaceae</taxon>
        <taxon>Tannerella</taxon>
    </lineage>
</organism>
<dbReference type="Proteomes" id="UP000018874">
    <property type="component" value="Unassembled WGS sequence"/>
</dbReference>